<dbReference type="PROSITE" id="PS50894">
    <property type="entry name" value="HPT"/>
    <property type="match status" value="3"/>
</dbReference>
<feature type="modified residue" description="Phosphohistidine" evidence="7">
    <location>
        <position position="1303"/>
    </location>
</feature>
<evidence type="ECO:0000259" key="9">
    <source>
        <dbReference type="PROSITE" id="PS50109"/>
    </source>
</evidence>
<evidence type="ECO:0000259" key="10">
    <source>
        <dbReference type="PROSITE" id="PS50110"/>
    </source>
</evidence>
<dbReference type="InterPro" id="IPR002545">
    <property type="entry name" value="CheW-lke_dom"/>
</dbReference>
<evidence type="ECO:0000256" key="5">
    <source>
        <dbReference type="ARBA" id="ARBA00022777"/>
    </source>
</evidence>
<dbReference type="CDD" id="cd00088">
    <property type="entry name" value="HPT"/>
    <property type="match status" value="2"/>
</dbReference>
<name>A0ABZ1CIG4_9PROT</name>
<dbReference type="InterPro" id="IPR036061">
    <property type="entry name" value="CheW-like_dom_sf"/>
</dbReference>
<dbReference type="Proteomes" id="UP001334732">
    <property type="component" value="Chromosome"/>
</dbReference>
<evidence type="ECO:0000259" key="12">
    <source>
        <dbReference type="PROSITE" id="PS50894"/>
    </source>
</evidence>
<dbReference type="PROSITE" id="PS50110">
    <property type="entry name" value="RESPONSE_REGULATORY"/>
    <property type="match status" value="1"/>
</dbReference>
<dbReference type="SMART" id="SM00260">
    <property type="entry name" value="CheW"/>
    <property type="match status" value="1"/>
</dbReference>
<feature type="domain" description="HPt" evidence="12">
    <location>
        <begin position="746"/>
        <end position="850"/>
    </location>
</feature>
<dbReference type="PROSITE" id="PS50851">
    <property type="entry name" value="CHEW"/>
    <property type="match status" value="1"/>
</dbReference>
<keyword evidence="3 8" id="KW-0597">Phosphoprotein</keyword>
<dbReference type="Pfam" id="PF01584">
    <property type="entry name" value="CheW"/>
    <property type="match status" value="1"/>
</dbReference>
<dbReference type="InterPro" id="IPR003594">
    <property type="entry name" value="HATPase_dom"/>
</dbReference>
<evidence type="ECO:0000313" key="14">
    <source>
        <dbReference type="Proteomes" id="UP001334732"/>
    </source>
</evidence>
<dbReference type="SUPFAM" id="SSF55874">
    <property type="entry name" value="ATPase domain of HSP90 chaperone/DNA topoisomerase II/histidine kinase"/>
    <property type="match status" value="1"/>
</dbReference>
<dbReference type="InterPro" id="IPR005467">
    <property type="entry name" value="His_kinase_dom"/>
</dbReference>
<feature type="domain" description="HPt" evidence="12">
    <location>
        <begin position="1028"/>
        <end position="1129"/>
    </location>
</feature>
<dbReference type="InterPro" id="IPR008207">
    <property type="entry name" value="Sig_transdc_His_kin_Hpt_dom"/>
</dbReference>
<protein>
    <recommendedName>
        <fullName evidence="2">histidine kinase</fullName>
        <ecNumber evidence="2">2.7.13.3</ecNumber>
    </recommendedName>
</protein>
<organism evidence="13 14">
    <name type="scientific">Thiobacillus sedimenti</name>
    <dbReference type="NCBI Taxonomy" id="3110231"/>
    <lineage>
        <taxon>Bacteria</taxon>
        <taxon>Pseudomonadati</taxon>
        <taxon>Pseudomonadota</taxon>
        <taxon>Betaproteobacteria</taxon>
        <taxon>Nitrosomonadales</taxon>
        <taxon>Thiobacillaceae</taxon>
        <taxon>Thiobacillus</taxon>
    </lineage>
</organism>
<dbReference type="SUPFAM" id="SSF50341">
    <property type="entry name" value="CheW-like"/>
    <property type="match status" value="1"/>
</dbReference>
<dbReference type="SUPFAM" id="SSF47226">
    <property type="entry name" value="Histidine-containing phosphotransfer domain, HPT domain"/>
    <property type="match status" value="5"/>
</dbReference>
<proteinExistence type="predicted"/>
<dbReference type="InterPro" id="IPR036890">
    <property type="entry name" value="HATPase_C_sf"/>
</dbReference>
<dbReference type="PROSITE" id="PS50109">
    <property type="entry name" value="HIS_KIN"/>
    <property type="match status" value="1"/>
</dbReference>
<keyword evidence="6" id="KW-0902">Two-component regulatory system</keyword>
<dbReference type="InterPro" id="IPR011006">
    <property type="entry name" value="CheY-like_superfamily"/>
</dbReference>
<dbReference type="InterPro" id="IPR004358">
    <property type="entry name" value="Sig_transdc_His_kin-like_C"/>
</dbReference>
<feature type="domain" description="Response regulatory" evidence="10">
    <location>
        <begin position="1897"/>
        <end position="2013"/>
    </location>
</feature>
<dbReference type="InterPro" id="IPR058661">
    <property type="entry name" value="FimL_2nd"/>
</dbReference>
<dbReference type="PANTHER" id="PTHR43395">
    <property type="entry name" value="SENSOR HISTIDINE KINASE CHEA"/>
    <property type="match status" value="1"/>
</dbReference>
<dbReference type="InterPro" id="IPR004105">
    <property type="entry name" value="CheA-like_dim"/>
</dbReference>
<dbReference type="Pfam" id="PF02518">
    <property type="entry name" value="HATPase_c"/>
    <property type="match status" value="1"/>
</dbReference>
<evidence type="ECO:0000256" key="3">
    <source>
        <dbReference type="ARBA" id="ARBA00022553"/>
    </source>
</evidence>
<dbReference type="Gene3D" id="3.40.50.2300">
    <property type="match status" value="1"/>
</dbReference>
<evidence type="ECO:0000256" key="4">
    <source>
        <dbReference type="ARBA" id="ARBA00022679"/>
    </source>
</evidence>
<keyword evidence="14" id="KW-1185">Reference proteome</keyword>
<dbReference type="SMART" id="SM00073">
    <property type="entry name" value="HPT"/>
    <property type="match status" value="3"/>
</dbReference>
<feature type="modified residue" description="Phosphohistidine" evidence="7">
    <location>
        <position position="793"/>
    </location>
</feature>
<reference evidence="13 14" key="1">
    <citation type="submission" date="2023-12" db="EMBL/GenBank/DDBJ databases">
        <title>Thiobacillus sedimentum sp. nov., a chemolithoautotrophic sulfur-oxidizing bacterium isolated from freshwater sediment.</title>
        <authorList>
            <person name="Luo J."/>
            <person name="Dai C."/>
        </authorList>
    </citation>
    <scope>NUCLEOTIDE SEQUENCE [LARGE SCALE GENOMIC DNA]</scope>
    <source>
        <strain evidence="13 14">SCUT-2</strain>
    </source>
</reference>
<feature type="modified residue" description="4-aspartylphosphate" evidence="8">
    <location>
        <position position="1946"/>
    </location>
</feature>
<dbReference type="SMART" id="SM00387">
    <property type="entry name" value="HATPase_c"/>
    <property type="match status" value="1"/>
</dbReference>
<feature type="domain" description="HPt" evidence="12">
    <location>
        <begin position="1256"/>
        <end position="1360"/>
    </location>
</feature>
<dbReference type="InterPro" id="IPR001789">
    <property type="entry name" value="Sig_transdc_resp-reg_receiver"/>
</dbReference>
<gene>
    <name evidence="13" type="ORF">VA613_13570</name>
</gene>
<evidence type="ECO:0000256" key="2">
    <source>
        <dbReference type="ARBA" id="ARBA00012438"/>
    </source>
</evidence>
<dbReference type="CDD" id="cd17546">
    <property type="entry name" value="REC_hyHK_CKI1_RcsC-like"/>
    <property type="match status" value="1"/>
</dbReference>
<feature type="modified residue" description="Phosphohistidine" evidence="7">
    <location>
        <position position="1074"/>
    </location>
</feature>
<dbReference type="EC" id="2.7.13.3" evidence="2"/>
<feature type="domain" description="Histidine kinase" evidence="9">
    <location>
        <begin position="1537"/>
        <end position="1735"/>
    </location>
</feature>
<comment type="catalytic activity">
    <reaction evidence="1">
        <text>ATP + protein L-histidine = ADP + protein N-phospho-L-histidine.</text>
        <dbReference type="EC" id="2.7.13.3"/>
    </reaction>
</comment>
<evidence type="ECO:0000256" key="8">
    <source>
        <dbReference type="PROSITE-ProRule" id="PRU00169"/>
    </source>
</evidence>
<dbReference type="SMART" id="SM01231">
    <property type="entry name" value="H-kinase_dim"/>
    <property type="match status" value="1"/>
</dbReference>
<dbReference type="InterPro" id="IPR036641">
    <property type="entry name" value="HPT_dom_sf"/>
</dbReference>
<evidence type="ECO:0000256" key="7">
    <source>
        <dbReference type="PROSITE-ProRule" id="PRU00110"/>
    </source>
</evidence>
<keyword evidence="4" id="KW-0808">Transferase</keyword>
<accession>A0ABZ1CIG4</accession>
<dbReference type="Pfam" id="PF00072">
    <property type="entry name" value="Response_reg"/>
    <property type="match status" value="1"/>
</dbReference>
<evidence type="ECO:0000256" key="6">
    <source>
        <dbReference type="ARBA" id="ARBA00023012"/>
    </source>
</evidence>
<dbReference type="EMBL" id="CP141769">
    <property type="protein sequence ID" value="WRS39021.1"/>
    <property type="molecule type" value="Genomic_DNA"/>
</dbReference>
<evidence type="ECO:0000256" key="1">
    <source>
        <dbReference type="ARBA" id="ARBA00000085"/>
    </source>
</evidence>
<evidence type="ECO:0000259" key="11">
    <source>
        <dbReference type="PROSITE" id="PS50851"/>
    </source>
</evidence>
<evidence type="ECO:0000313" key="13">
    <source>
        <dbReference type="EMBL" id="WRS39021.1"/>
    </source>
</evidence>
<dbReference type="SMART" id="SM00448">
    <property type="entry name" value="REC"/>
    <property type="match status" value="1"/>
</dbReference>
<dbReference type="Pfam" id="PF26379">
    <property type="entry name" value="FimL_2nd"/>
    <property type="match status" value="1"/>
</dbReference>
<keyword evidence="5" id="KW-0418">Kinase</keyword>
<dbReference type="Gene3D" id="1.20.120.160">
    <property type="entry name" value="HPT domain"/>
    <property type="match status" value="4"/>
</dbReference>
<dbReference type="PRINTS" id="PR00344">
    <property type="entry name" value="BCTRLSENSOR"/>
</dbReference>
<dbReference type="Gene3D" id="2.30.30.40">
    <property type="entry name" value="SH3 Domains"/>
    <property type="match status" value="1"/>
</dbReference>
<dbReference type="InterPro" id="IPR051315">
    <property type="entry name" value="Bact_Chemotaxis_CheA"/>
</dbReference>
<dbReference type="RefSeq" id="WP_324779553.1">
    <property type="nucleotide sequence ID" value="NZ_CP141769.1"/>
</dbReference>
<dbReference type="SUPFAM" id="SSF52172">
    <property type="entry name" value="CheY-like"/>
    <property type="match status" value="1"/>
</dbReference>
<feature type="domain" description="CheW-like" evidence="11">
    <location>
        <begin position="1737"/>
        <end position="1872"/>
    </location>
</feature>
<dbReference type="Pfam" id="PF01627">
    <property type="entry name" value="Hpt"/>
    <property type="match status" value="4"/>
</dbReference>
<sequence>MSALLDYDTGPLNWVRGDIDAALQAALGRVQAFSVDADLTNALRLAADDAHQVTGALRMVGLEGAATLAGTLEATLGDINANRLQADDAVLRALRNAIEGLQRWVKDLADGRGSGELALFPLYKRLRELQGAERVFEGELFFPDLRTRAHGKAANDSLTQEALAAEVKLARGLFQRGLLAFLRNVDAEQGLKRMRDALATIERIAPSQAAQTFWWACVGFVDSLIARGVEADFHVKQLLARIDLQMRRLMEGSPQVAERLLRDALFFVAKSQALDGRAAEVRATFGLDRYLPGRGMLDPEALARMRPVLEALQASLKAARDSWHAFVEGDAEQLAQFQTHLERMHPQAQMLGESGLKPLLDELSAAAVLAIAREGEAREQVNLEVAAALLFMQNAVEREDVLHNDFAARAEAQQARLQALIEGRELPASVVEASSQREAERDMLVHMAQEVGQNLKQMEEALDAFFRDPAEREALAGLPALAQQAQGALTMLELPDAASLLSAATATAQTFAAEGHPDEATQRRLADAFSSLGLYIEAYCAGRADAGRILRPVLIEFGVVDAGADDDGAFDETVESGLPARKAGVQEDYVAWRDQPDDATKKKFLDSLTELNRDAELIDDAALKNQTRSALDACQGAFSAPLAMDAEIAVLTGLAVPERLAIEAPAPIEEIVEPVAEAAPVSIEDANPTADPHVAATAEPFEPITVAADEANVAKAEAAVEPETPQAVSEAGAGVPAEETVLATIPEGSEPELLDIFLEEANEVLATMGEASEACQSNPDDQASLTVIRRGFHTLKGSGRMVGLEELGETAWRHEQLMNGWLAEKKAASSDLLRLVTRARGVFQEWVNALQANEPAHLPVPALLAALDRVAQGQPLDAAAVAVEPVSEPMALETSGEAEPTLEPLSALAEADTVPEAAPAIEAAPPVAPAAEPPLASFTDLEPAVQVAEEAPLAFAEAEPEQFQAAPPLAVAAVIEYAHPPAPPARDIEPEFTETEAARPAVGAIVEYAVAPAVVETPAPADEICIGTVCLSTGLYEIFMTEAHQRLAVLQEEAERHVDATQGVVSEHARRAVHTLGGIAGTAGVTALAELSHALEQYWNRFAYAPLPAAHLPLVQDAVARLRDMIAGIESGHLPEAADDLVAALGELEDEQLPAVAEQPLAADEILAEAAMPPAAMTVVEEPAAADVSSAEAETVEVSADAVPEATLDAAEPVQASVAEPAGPAADSPALPDVSALIPEHRPAAAAPVFERREVADDIDAQLLPIFLEEAETLVPETSAHLRAWKDAPADAKPRDALRRNLHTIKGSARMVGAMRLGELTHVMESRVIAVIEGQLNAGAEVFDTLEAQLDRLADAVERLKQGDLAPAIEEAPAPLEAPVEPVLAQAGPAAATAAPATDPLAPAQPVARDSNALTLRVRADWIDRMVNQAGEVAIARSRIESEVFAFKRHVSELSEALVRLRAHIREVEIQAESQMQATFQTQGAAEQFDPLEFDRFTRFQEVTRFLAESVNDISTVQHILMARLGEADAALIQQTRLNRELQQDLLRVRMVPLYSVAERLYRTVRQTARDVGKRAQLDIQGGDLEIDRSVLEKVTAPIEHLLRNALAHGIETPEARRAAGKAEFGEIVLSARQTGNEMLITVKDDGGGLNYARIREKAEANGLLLPGVEPTETLLGQMIFAAGFSTAEAVSQVAGRGVGMDVVKSEISALGGRIDLTSTPGAGTTFNIYLPLTLAMTQAVMIQAAKHDYALPAPLVQQVLELKPHELEQAMAAGELSWRGTRYPLSYLPHLLGDAEAVHEVQRYNPVVLLQSGSSHAAVLLDTIEGTREIVVKNIGPQMARITGVAGATVRGDGRVILILNPVPLALRWASMPRNVVERAAPAETVEVSAALQPPLVLVVDDSLTVRKITTRLLTREGFRVDSAKDGVDALEKMHDLIPDVVLLDVEMPRMDGFELARVMRGDPRMKAVPIIMITSRTADKHRNHAMEIGVNVYLGKPYQEQQLLDAIAEQLGQEASLPA</sequence>
<dbReference type="Gene3D" id="3.30.565.10">
    <property type="entry name" value="Histidine kinase-like ATPase, C-terminal domain"/>
    <property type="match status" value="1"/>
</dbReference>
<dbReference type="PANTHER" id="PTHR43395:SF8">
    <property type="entry name" value="HISTIDINE KINASE"/>
    <property type="match status" value="1"/>
</dbReference>